<evidence type="ECO:0000256" key="1">
    <source>
        <dbReference type="PROSITE-ProRule" id="PRU00206"/>
    </source>
</evidence>
<protein>
    <recommendedName>
        <fullName evidence="4">TNFR-Cys domain-containing protein</fullName>
    </recommendedName>
</protein>
<proteinExistence type="predicted"/>
<feature type="transmembrane region" description="Helical" evidence="2">
    <location>
        <begin position="170"/>
        <end position="191"/>
    </location>
</feature>
<evidence type="ECO:0000313" key="6">
    <source>
        <dbReference type="Proteomes" id="UP000230750"/>
    </source>
</evidence>
<keyword evidence="2" id="KW-0472">Membrane</keyword>
<feature type="chain" id="PRO_5013573878" description="TNFR-Cys domain-containing protein" evidence="3">
    <location>
        <begin position="22"/>
        <end position="243"/>
    </location>
</feature>
<evidence type="ECO:0000313" key="5">
    <source>
        <dbReference type="EMBL" id="PIK58898.1"/>
    </source>
</evidence>
<sequence length="243" mass="26515">MARCKIHVCIACFVLVAIASGQETEVSSDPVANQEDNEECFVKDFEADSCNPGYHRNSGQCIGRDCCPCQEYTYQPAVNTCQSCILCTNCTAMGKMEIHPCNNSVNAVCGKRLNKTHETYTGATTRPNLSTTVNGTTTPTGTTTLSTQECNCTVPESSLETEDCSCIQTGLIAVFVTMIGTALVTVAFVLYMSERIKAKLETFKSKVFRDWSTAVSFYGLYHNLLLPKESEVGDNSNVRNIAD</sequence>
<dbReference type="SMART" id="SM00208">
    <property type="entry name" value="TNFR"/>
    <property type="match status" value="1"/>
</dbReference>
<gene>
    <name evidence="5" type="ORF">BSL78_04210</name>
</gene>
<keyword evidence="2" id="KW-0812">Transmembrane</keyword>
<keyword evidence="1" id="KW-1015">Disulfide bond</keyword>
<organism evidence="5 6">
    <name type="scientific">Stichopus japonicus</name>
    <name type="common">Sea cucumber</name>
    <dbReference type="NCBI Taxonomy" id="307972"/>
    <lineage>
        <taxon>Eukaryota</taxon>
        <taxon>Metazoa</taxon>
        <taxon>Echinodermata</taxon>
        <taxon>Eleutherozoa</taxon>
        <taxon>Echinozoa</taxon>
        <taxon>Holothuroidea</taxon>
        <taxon>Aspidochirotacea</taxon>
        <taxon>Aspidochirotida</taxon>
        <taxon>Stichopodidae</taxon>
        <taxon>Apostichopus</taxon>
    </lineage>
</organism>
<feature type="disulfide bond" evidence="1">
    <location>
        <begin position="69"/>
        <end position="84"/>
    </location>
</feature>
<evidence type="ECO:0000256" key="3">
    <source>
        <dbReference type="SAM" id="SignalP"/>
    </source>
</evidence>
<feature type="domain" description="TNFR-Cys" evidence="4">
    <location>
        <begin position="68"/>
        <end position="109"/>
    </location>
</feature>
<dbReference type="Gene3D" id="2.10.50.10">
    <property type="entry name" value="Tumor Necrosis Factor Receptor, subunit A, domain 2"/>
    <property type="match status" value="1"/>
</dbReference>
<dbReference type="EMBL" id="MRZV01000099">
    <property type="protein sequence ID" value="PIK58898.1"/>
    <property type="molecule type" value="Genomic_DNA"/>
</dbReference>
<evidence type="ECO:0000259" key="4">
    <source>
        <dbReference type="PROSITE" id="PS50050"/>
    </source>
</evidence>
<evidence type="ECO:0000256" key="2">
    <source>
        <dbReference type="SAM" id="Phobius"/>
    </source>
</evidence>
<dbReference type="PROSITE" id="PS50050">
    <property type="entry name" value="TNFR_NGFR_2"/>
    <property type="match status" value="1"/>
</dbReference>
<name>A0A2G8LF67_STIJA</name>
<reference evidence="5 6" key="1">
    <citation type="journal article" date="2017" name="PLoS Biol.">
        <title>The sea cucumber genome provides insights into morphological evolution and visceral regeneration.</title>
        <authorList>
            <person name="Zhang X."/>
            <person name="Sun L."/>
            <person name="Yuan J."/>
            <person name="Sun Y."/>
            <person name="Gao Y."/>
            <person name="Zhang L."/>
            <person name="Li S."/>
            <person name="Dai H."/>
            <person name="Hamel J.F."/>
            <person name="Liu C."/>
            <person name="Yu Y."/>
            <person name="Liu S."/>
            <person name="Lin W."/>
            <person name="Guo K."/>
            <person name="Jin S."/>
            <person name="Xu P."/>
            <person name="Storey K.B."/>
            <person name="Huan P."/>
            <person name="Zhang T."/>
            <person name="Zhou Y."/>
            <person name="Zhang J."/>
            <person name="Lin C."/>
            <person name="Li X."/>
            <person name="Xing L."/>
            <person name="Huo D."/>
            <person name="Sun M."/>
            <person name="Wang L."/>
            <person name="Mercier A."/>
            <person name="Li F."/>
            <person name="Yang H."/>
            <person name="Xiang J."/>
        </authorList>
    </citation>
    <scope>NUCLEOTIDE SEQUENCE [LARGE SCALE GENOMIC DNA]</scope>
    <source>
        <strain evidence="5">Shaxun</strain>
        <tissue evidence="5">Muscle</tissue>
    </source>
</reference>
<feature type="repeat" description="TNFR-Cys" evidence="1">
    <location>
        <begin position="68"/>
        <end position="109"/>
    </location>
</feature>
<comment type="caution">
    <text evidence="1">Lacks conserved residue(s) required for the propagation of feature annotation.</text>
</comment>
<feature type="signal peptide" evidence="3">
    <location>
        <begin position="1"/>
        <end position="21"/>
    </location>
</feature>
<keyword evidence="3" id="KW-0732">Signal</keyword>
<comment type="caution">
    <text evidence="5">The sequence shown here is derived from an EMBL/GenBank/DDBJ whole genome shotgun (WGS) entry which is preliminary data.</text>
</comment>
<dbReference type="AlphaFoldDB" id="A0A2G8LF67"/>
<dbReference type="OrthoDB" id="6083845at2759"/>
<accession>A0A2G8LF67</accession>
<keyword evidence="2" id="KW-1133">Transmembrane helix</keyword>
<keyword evidence="6" id="KW-1185">Reference proteome</keyword>
<dbReference type="InterPro" id="IPR001368">
    <property type="entry name" value="TNFR/NGFR_Cys_rich_reg"/>
</dbReference>
<dbReference type="Proteomes" id="UP000230750">
    <property type="component" value="Unassembled WGS sequence"/>
</dbReference>